<keyword evidence="2" id="KW-1185">Reference proteome</keyword>
<proteinExistence type="predicted"/>
<gene>
    <name evidence="1" type="ORF">B0F90DRAFT_1616255</name>
</gene>
<feature type="non-terminal residue" evidence="1">
    <location>
        <position position="212"/>
    </location>
</feature>
<organism evidence="1 2">
    <name type="scientific">Multifurca ochricompacta</name>
    <dbReference type="NCBI Taxonomy" id="376703"/>
    <lineage>
        <taxon>Eukaryota</taxon>
        <taxon>Fungi</taxon>
        <taxon>Dikarya</taxon>
        <taxon>Basidiomycota</taxon>
        <taxon>Agaricomycotina</taxon>
        <taxon>Agaricomycetes</taxon>
        <taxon>Russulales</taxon>
        <taxon>Russulaceae</taxon>
        <taxon>Multifurca</taxon>
    </lineage>
</organism>
<reference evidence="1" key="1">
    <citation type="journal article" date="2022" name="New Phytol.">
        <title>Evolutionary transition to the ectomycorrhizal habit in the genomes of a hyperdiverse lineage of mushroom-forming fungi.</title>
        <authorList>
            <person name="Looney B."/>
            <person name="Miyauchi S."/>
            <person name="Morin E."/>
            <person name="Drula E."/>
            <person name="Courty P.E."/>
            <person name="Kohler A."/>
            <person name="Kuo A."/>
            <person name="LaButti K."/>
            <person name="Pangilinan J."/>
            <person name="Lipzen A."/>
            <person name="Riley R."/>
            <person name="Andreopoulos W."/>
            <person name="He G."/>
            <person name="Johnson J."/>
            <person name="Nolan M."/>
            <person name="Tritt A."/>
            <person name="Barry K.W."/>
            <person name="Grigoriev I.V."/>
            <person name="Nagy L.G."/>
            <person name="Hibbett D."/>
            <person name="Henrissat B."/>
            <person name="Matheny P.B."/>
            <person name="Labbe J."/>
            <person name="Martin F.M."/>
        </authorList>
    </citation>
    <scope>NUCLEOTIDE SEQUENCE</scope>
    <source>
        <strain evidence="1">BPL690</strain>
    </source>
</reference>
<feature type="non-terminal residue" evidence="1">
    <location>
        <position position="1"/>
    </location>
</feature>
<comment type="caution">
    <text evidence="1">The sequence shown here is derived from an EMBL/GenBank/DDBJ whole genome shotgun (WGS) entry which is preliminary data.</text>
</comment>
<dbReference type="EMBL" id="WTXG01000127">
    <property type="protein sequence ID" value="KAI0292229.1"/>
    <property type="molecule type" value="Genomic_DNA"/>
</dbReference>
<evidence type="ECO:0000313" key="2">
    <source>
        <dbReference type="Proteomes" id="UP001203297"/>
    </source>
</evidence>
<sequence length="212" mass="24190">AHYNVYREQLTSLYHGHALWDPDPANLYDRVSVGDVGYVKEGYFYRMFNVRLPWDHPSNRMLGEPDVYEPVDLGPFENIRRSRLPRGDYYSRYVSTQEHNIGVQAQAPVGQASGNTTVSYKCRRRFGAVLNLPYDGHREDIIRTKAFEDYIRDHIDGWFAFTQRNRLDVQRMEDIILVSSCTLVTSWAAAAFCDNTVDTEISLGATVGAVGA</sequence>
<name>A0AAD4LY26_9AGAM</name>
<accession>A0AAD4LY26</accession>
<dbReference type="AlphaFoldDB" id="A0AAD4LY26"/>
<protein>
    <submittedName>
        <fullName evidence="1">Uncharacterized protein</fullName>
    </submittedName>
</protein>
<evidence type="ECO:0000313" key="1">
    <source>
        <dbReference type="EMBL" id="KAI0292229.1"/>
    </source>
</evidence>
<dbReference type="Proteomes" id="UP001203297">
    <property type="component" value="Unassembled WGS sequence"/>
</dbReference>